<dbReference type="InterPro" id="IPR028359">
    <property type="entry name" value="UDP_ManNAc/GlcNAc_DH"/>
</dbReference>
<dbReference type="OrthoDB" id="9803238at2"/>
<dbReference type="SMART" id="SM00984">
    <property type="entry name" value="UDPG_MGDP_dh_C"/>
    <property type="match status" value="1"/>
</dbReference>
<dbReference type="InterPro" id="IPR017476">
    <property type="entry name" value="UDP-Glc/GDP-Man"/>
</dbReference>
<dbReference type="PIRSF" id="PIRSF000124">
    <property type="entry name" value="UDPglc_GDPman_dh"/>
    <property type="match status" value="1"/>
</dbReference>
<dbReference type="InterPro" id="IPR014027">
    <property type="entry name" value="UDP-Glc/GDP-Man_DH_C"/>
</dbReference>
<dbReference type="AlphaFoldDB" id="A0A517Y9J5"/>
<comment type="similarity">
    <text evidence="3">Belongs to the UDP-glucose/GDP-mannose dehydrogenase family.</text>
</comment>
<evidence type="ECO:0000259" key="4">
    <source>
        <dbReference type="SMART" id="SM00984"/>
    </source>
</evidence>
<protein>
    <submittedName>
        <fullName evidence="5">UDP-N-acetyl-D-glucosamine 6-dehydrogenase</fullName>
        <ecNumber evidence="5">1.1.1.136</ecNumber>
    </submittedName>
</protein>
<dbReference type="InterPro" id="IPR001732">
    <property type="entry name" value="UDP-Glc/GDP-Man_DH_N"/>
</dbReference>
<evidence type="ECO:0000313" key="6">
    <source>
        <dbReference type="Proteomes" id="UP000315017"/>
    </source>
</evidence>
<evidence type="ECO:0000256" key="3">
    <source>
        <dbReference type="PIRNR" id="PIRNR000124"/>
    </source>
</evidence>
<gene>
    <name evidence="5" type="primary">wbpA</name>
    <name evidence="5" type="ORF">ETAA8_19870</name>
</gene>
<dbReference type="Gene3D" id="3.40.50.720">
    <property type="entry name" value="NAD(P)-binding Rossmann-like Domain"/>
    <property type="match status" value="2"/>
</dbReference>
<dbReference type="PANTHER" id="PTHR43491">
    <property type="entry name" value="UDP-N-ACETYL-D-MANNOSAMINE DEHYDROGENASE"/>
    <property type="match status" value="1"/>
</dbReference>
<reference evidence="5 6" key="1">
    <citation type="submission" date="2019-02" db="EMBL/GenBank/DDBJ databases">
        <title>Deep-cultivation of Planctomycetes and their phenomic and genomic characterization uncovers novel biology.</title>
        <authorList>
            <person name="Wiegand S."/>
            <person name="Jogler M."/>
            <person name="Boedeker C."/>
            <person name="Pinto D."/>
            <person name="Vollmers J."/>
            <person name="Rivas-Marin E."/>
            <person name="Kohn T."/>
            <person name="Peeters S.H."/>
            <person name="Heuer A."/>
            <person name="Rast P."/>
            <person name="Oberbeckmann S."/>
            <person name="Bunk B."/>
            <person name="Jeske O."/>
            <person name="Meyerdierks A."/>
            <person name="Storesund J.E."/>
            <person name="Kallscheuer N."/>
            <person name="Luecker S."/>
            <person name="Lage O.M."/>
            <person name="Pohl T."/>
            <person name="Merkel B.J."/>
            <person name="Hornburger P."/>
            <person name="Mueller R.-W."/>
            <person name="Bruemmer F."/>
            <person name="Labrenz M."/>
            <person name="Spormann A.M."/>
            <person name="Op den Camp H."/>
            <person name="Overmann J."/>
            <person name="Amann R."/>
            <person name="Jetten M.S.M."/>
            <person name="Mascher T."/>
            <person name="Medema M.H."/>
            <person name="Devos D.P."/>
            <person name="Kaster A.-K."/>
            <person name="Ovreas L."/>
            <person name="Rohde M."/>
            <person name="Galperin M.Y."/>
            <person name="Jogler C."/>
        </authorList>
    </citation>
    <scope>NUCLEOTIDE SEQUENCE [LARGE SCALE GENOMIC DNA]</scope>
    <source>
        <strain evidence="5 6">ETA_A8</strain>
    </source>
</reference>
<dbReference type="NCBIfam" id="TIGR03026">
    <property type="entry name" value="NDP-sugDHase"/>
    <property type="match status" value="1"/>
</dbReference>
<dbReference type="Proteomes" id="UP000315017">
    <property type="component" value="Chromosome"/>
</dbReference>
<dbReference type="SUPFAM" id="SSF52413">
    <property type="entry name" value="UDP-glucose/GDP-mannose dehydrogenase C-terminal domain"/>
    <property type="match status" value="1"/>
</dbReference>
<dbReference type="Pfam" id="PF03721">
    <property type="entry name" value="UDPG_MGDP_dh_N"/>
    <property type="match status" value="1"/>
</dbReference>
<keyword evidence="2" id="KW-0520">NAD</keyword>
<dbReference type="InterPro" id="IPR036220">
    <property type="entry name" value="UDP-Glc/GDP-Man_DH_C_sf"/>
</dbReference>
<feature type="domain" description="UDP-glucose/GDP-mannose dehydrogenase C-terminal" evidence="4">
    <location>
        <begin position="332"/>
        <end position="431"/>
    </location>
</feature>
<evidence type="ECO:0000313" key="5">
    <source>
        <dbReference type="EMBL" id="QDU26903.1"/>
    </source>
</evidence>
<evidence type="ECO:0000256" key="1">
    <source>
        <dbReference type="ARBA" id="ARBA00023002"/>
    </source>
</evidence>
<sequence>MTGTFSQLQTAIKGHTAIVGVVGLGYVGLPLVRTFVQAGFRTLGFDLDTRKVNKLQAGESYIGHLPGEWIAEMIAAEKFAATSDMDQLAAADAILICVPTPLTDSRDPDLSYVENTAREIAKRLRPGQLIVLESTTYPGTTRQIALPILAESGLQLGSDFFLAYSPEREDPGNPNYSTQRIPKVVGGADGASGQLADLLYSQAVVQTVPVENCEIAEACKILENVYRAVNIAMVNELKVLFDRLEIDIWAVIAAAKTKPFGFQAFYPGPGLGGHCIPIDPFYLSWLARKHESPARFIELAGEINWEMPRYVVQKVSDALNDAAKPVRGSKLGILGVAYKKDVDDPRESPAFRIIEMLEDRGAIISYHDPHVLQLPKMRHYRVPDLASQPLTPAWLAAQDAVLIVTDHSAVDYSLVVEHAALIIDTRNATSRVTSGQEKIRQA</sequence>
<dbReference type="EC" id="1.1.1.136" evidence="5"/>
<keyword evidence="1 5" id="KW-0560">Oxidoreductase</keyword>
<evidence type="ECO:0000256" key="2">
    <source>
        <dbReference type="ARBA" id="ARBA00023027"/>
    </source>
</evidence>
<dbReference type="InterPro" id="IPR014026">
    <property type="entry name" value="UDP-Glc/GDP-Man_DH_dimer"/>
</dbReference>
<dbReference type="SUPFAM" id="SSF48179">
    <property type="entry name" value="6-phosphogluconate dehydrogenase C-terminal domain-like"/>
    <property type="match status" value="1"/>
</dbReference>
<dbReference type="GO" id="GO:0047004">
    <property type="term" value="F:UDP-N-acetylglucosamine 6-dehydrogenase activity"/>
    <property type="evidence" value="ECO:0007669"/>
    <property type="project" value="UniProtKB-EC"/>
</dbReference>
<keyword evidence="6" id="KW-1185">Reference proteome</keyword>
<organism evidence="5 6">
    <name type="scientific">Anatilimnocola aggregata</name>
    <dbReference type="NCBI Taxonomy" id="2528021"/>
    <lineage>
        <taxon>Bacteria</taxon>
        <taxon>Pseudomonadati</taxon>
        <taxon>Planctomycetota</taxon>
        <taxon>Planctomycetia</taxon>
        <taxon>Pirellulales</taxon>
        <taxon>Pirellulaceae</taxon>
        <taxon>Anatilimnocola</taxon>
    </lineage>
</organism>
<dbReference type="GO" id="GO:0000271">
    <property type="term" value="P:polysaccharide biosynthetic process"/>
    <property type="evidence" value="ECO:0007669"/>
    <property type="project" value="InterPro"/>
</dbReference>
<dbReference type="InterPro" id="IPR036291">
    <property type="entry name" value="NAD(P)-bd_dom_sf"/>
</dbReference>
<dbReference type="Pfam" id="PF00984">
    <property type="entry name" value="UDPG_MGDP_dh"/>
    <property type="match status" value="1"/>
</dbReference>
<dbReference type="GO" id="GO:0016628">
    <property type="term" value="F:oxidoreductase activity, acting on the CH-CH group of donors, NAD or NADP as acceptor"/>
    <property type="evidence" value="ECO:0007669"/>
    <property type="project" value="InterPro"/>
</dbReference>
<accession>A0A517Y9J5</accession>
<dbReference type="Pfam" id="PF03720">
    <property type="entry name" value="UDPG_MGDP_dh_C"/>
    <property type="match status" value="1"/>
</dbReference>
<dbReference type="RefSeq" id="WP_145087787.1">
    <property type="nucleotide sequence ID" value="NZ_CP036274.1"/>
</dbReference>
<dbReference type="KEGG" id="aagg:ETAA8_19870"/>
<dbReference type="PIRSF" id="PIRSF500136">
    <property type="entry name" value="UDP_ManNAc_DH"/>
    <property type="match status" value="1"/>
</dbReference>
<dbReference type="EMBL" id="CP036274">
    <property type="protein sequence ID" value="QDU26903.1"/>
    <property type="molecule type" value="Genomic_DNA"/>
</dbReference>
<dbReference type="SUPFAM" id="SSF51735">
    <property type="entry name" value="NAD(P)-binding Rossmann-fold domains"/>
    <property type="match status" value="1"/>
</dbReference>
<dbReference type="InterPro" id="IPR008927">
    <property type="entry name" value="6-PGluconate_DH-like_C_sf"/>
</dbReference>
<dbReference type="PANTHER" id="PTHR43491:SF1">
    <property type="entry name" value="UDP-N-ACETYL-D-MANNOSAMINE DEHYDROGENASE"/>
    <property type="match status" value="1"/>
</dbReference>
<dbReference type="GO" id="GO:0051287">
    <property type="term" value="F:NAD binding"/>
    <property type="evidence" value="ECO:0007669"/>
    <property type="project" value="InterPro"/>
</dbReference>
<name>A0A517Y9J5_9BACT</name>
<proteinExistence type="inferred from homology"/>